<dbReference type="InterPro" id="IPR000214">
    <property type="entry name" value="Znf_DNA_glyclase/AP_lyase"/>
</dbReference>
<evidence type="ECO:0000259" key="16">
    <source>
        <dbReference type="PROSITE" id="PS51066"/>
    </source>
</evidence>
<dbReference type="SMART" id="SM01232">
    <property type="entry name" value="H2TH"/>
    <property type="match status" value="1"/>
</dbReference>
<evidence type="ECO:0000313" key="18">
    <source>
        <dbReference type="Proteomes" id="UP001501074"/>
    </source>
</evidence>
<evidence type="ECO:0000256" key="10">
    <source>
        <dbReference type="ARBA" id="ARBA00023204"/>
    </source>
</evidence>
<dbReference type="Pfam" id="PF06827">
    <property type="entry name" value="zf-FPG_IleRS"/>
    <property type="match status" value="1"/>
</dbReference>
<proteinExistence type="inferred from homology"/>
<keyword evidence="11" id="KW-0456">Lyase</keyword>
<keyword evidence="9" id="KW-0238">DNA-binding</keyword>
<evidence type="ECO:0000256" key="3">
    <source>
        <dbReference type="ARBA" id="ARBA00012720"/>
    </source>
</evidence>
<evidence type="ECO:0000256" key="7">
    <source>
        <dbReference type="ARBA" id="ARBA00022801"/>
    </source>
</evidence>
<evidence type="ECO:0000256" key="11">
    <source>
        <dbReference type="ARBA" id="ARBA00023239"/>
    </source>
</evidence>
<dbReference type="Proteomes" id="UP001501074">
    <property type="component" value="Unassembled WGS sequence"/>
</dbReference>
<dbReference type="EC" id="4.2.99.18" evidence="3"/>
<comment type="cofactor">
    <cofactor evidence="1">
        <name>Zn(2+)</name>
        <dbReference type="ChEBI" id="CHEBI:29105"/>
    </cofactor>
</comment>
<dbReference type="InterPro" id="IPR035937">
    <property type="entry name" value="FPG_N"/>
</dbReference>
<accession>A0ABP6ZWC5</accession>
<gene>
    <name evidence="17" type="ORF">GCM10022223_39740</name>
</gene>
<feature type="domain" description="FPG-type" evidence="16">
    <location>
        <begin position="217"/>
        <end position="251"/>
    </location>
</feature>
<sequence>MIRASAVQDKFAAGVALLDGGTVTSTDAWGKHLFVHVAPAGDRPPVWLHVHLGLYGKFQHGPGSPAAPWGQLRLRLESERGWADLRGATASELLDEEGRRHIIGRLGADPLRKHADGDAPFERISRSRTAVGALLMDQKVIAGIGNVYRAEILFRHGIDPHRPGRDVTAGEWTALWSDLQVLMRAGVRTKKIITTRPEDRPPGRRSASTVRREDSHYVYRRTGEPCRTCGTPVRTEEMVARNLYWCPKDQAD</sequence>
<dbReference type="Gene3D" id="1.10.8.50">
    <property type="match status" value="1"/>
</dbReference>
<feature type="region of interest" description="Disordered" evidence="15">
    <location>
        <begin position="193"/>
        <end position="214"/>
    </location>
</feature>
<evidence type="ECO:0000256" key="5">
    <source>
        <dbReference type="ARBA" id="ARBA00022763"/>
    </source>
</evidence>
<comment type="caution">
    <text evidence="17">The sequence shown here is derived from an EMBL/GenBank/DDBJ whole genome shotgun (WGS) entry which is preliminary data.</text>
</comment>
<evidence type="ECO:0000256" key="9">
    <source>
        <dbReference type="ARBA" id="ARBA00023125"/>
    </source>
</evidence>
<keyword evidence="10" id="KW-0234">DNA repair</keyword>
<keyword evidence="6 14" id="KW-0863">Zinc-finger</keyword>
<dbReference type="SMART" id="SM00898">
    <property type="entry name" value="Fapy_DNA_glyco"/>
    <property type="match status" value="1"/>
</dbReference>
<evidence type="ECO:0000256" key="2">
    <source>
        <dbReference type="ARBA" id="ARBA00009409"/>
    </source>
</evidence>
<evidence type="ECO:0000256" key="6">
    <source>
        <dbReference type="ARBA" id="ARBA00022771"/>
    </source>
</evidence>
<evidence type="ECO:0000256" key="8">
    <source>
        <dbReference type="ARBA" id="ARBA00022833"/>
    </source>
</evidence>
<evidence type="ECO:0000256" key="15">
    <source>
        <dbReference type="SAM" id="MobiDB-lite"/>
    </source>
</evidence>
<evidence type="ECO:0000256" key="13">
    <source>
        <dbReference type="ARBA" id="ARBA00023295"/>
    </source>
</evidence>
<dbReference type="InterPro" id="IPR010979">
    <property type="entry name" value="Ribosomal_uS13-like_H2TH"/>
</dbReference>
<keyword evidence="18" id="KW-1185">Reference proteome</keyword>
<dbReference type="PANTHER" id="PTHR42697">
    <property type="entry name" value="ENDONUCLEASE 8"/>
    <property type="match status" value="1"/>
</dbReference>
<evidence type="ECO:0000256" key="14">
    <source>
        <dbReference type="PROSITE-ProRule" id="PRU00391"/>
    </source>
</evidence>
<dbReference type="PANTHER" id="PTHR42697:SF3">
    <property type="entry name" value="ENDONUCLEASE 8 1"/>
    <property type="match status" value="1"/>
</dbReference>
<dbReference type="SUPFAM" id="SSF46946">
    <property type="entry name" value="S13-like H2TH domain"/>
    <property type="match status" value="1"/>
</dbReference>
<dbReference type="SUPFAM" id="SSF57716">
    <property type="entry name" value="Glucocorticoid receptor-like (DNA-binding domain)"/>
    <property type="match status" value="1"/>
</dbReference>
<comment type="similarity">
    <text evidence="2">Belongs to the FPG family.</text>
</comment>
<organism evidence="17 18">
    <name type="scientific">Kineosporia mesophila</name>
    <dbReference type="NCBI Taxonomy" id="566012"/>
    <lineage>
        <taxon>Bacteria</taxon>
        <taxon>Bacillati</taxon>
        <taxon>Actinomycetota</taxon>
        <taxon>Actinomycetes</taxon>
        <taxon>Kineosporiales</taxon>
        <taxon>Kineosporiaceae</taxon>
        <taxon>Kineosporia</taxon>
    </lineage>
</organism>
<keyword evidence="13" id="KW-0326">Glycosidase</keyword>
<evidence type="ECO:0000256" key="1">
    <source>
        <dbReference type="ARBA" id="ARBA00001947"/>
    </source>
</evidence>
<name>A0ABP6ZWC5_9ACTN</name>
<dbReference type="PROSITE" id="PS51066">
    <property type="entry name" value="ZF_FPG_2"/>
    <property type="match status" value="1"/>
</dbReference>
<keyword evidence="7" id="KW-0378">Hydrolase</keyword>
<keyword evidence="5" id="KW-0227">DNA damage</keyword>
<dbReference type="SUPFAM" id="SSF81624">
    <property type="entry name" value="N-terminal domain of MutM-like DNA repair proteins"/>
    <property type="match status" value="1"/>
</dbReference>
<evidence type="ECO:0000256" key="12">
    <source>
        <dbReference type="ARBA" id="ARBA00023268"/>
    </source>
</evidence>
<dbReference type="Pfam" id="PF06831">
    <property type="entry name" value="H2TH"/>
    <property type="match status" value="1"/>
</dbReference>
<dbReference type="InterPro" id="IPR010663">
    <property type="entry name" value="Znf_FPG/IleRS"/>
</dbReference>
<dbReference type="EMBL" id="BAAAZO010000006">
    <property type="protein sequence ID" value="GAA3618977.1"/>
    <property type="molecule type" value="Genomic_DNA"/>
</dbReference>
<keyword evidence="4" id="KW-0479">Metal-binding</keyword>
<dbReference type="Pfam" id="PF01149">
    <property type="entry name" value="Fapy_DNA_glyco"/>
    <property type="match status" value="1"/>
</dbReference>
<dbReference type="Gene3D" id="3.20.190.10">
    <property type="entry name" value="MutM-like, N-terminal"/>
    <property type="match status" value="1"/>
</dbReference>
<dbReference type="InterPro" id="IPR012319">
    <property type="entry name" value="FPG_cat"/>
</dbReference>
<reference evidence="18" key="1">
    <citation type="journal article" date="2019" name="Int. J. Syst. Evol. Microbiol.">
        <title>The Global Catalogue of Microorganisms (GCM) 10K type strain sequencing project: providing services to taxonomists for standard genome sequencing and annotation.</title>
        <authorList>
            <consortium name="The Broad Institute Genomics Platform"/>
            <consortium name="The Broad Institute Genome Sequencing Center for Infectious Disease"/>
            <person name="Wu L."/>
            <person name="Ma J."/>
        </authorList>
    </citation>
    <scope>NUCLEOTIDE SEQUENCE [LARGE SCALE GENOMIC DNA]</scope>
    <source>
        <strain evidence="18">JCM 16902</strain>
    </source>
</reference>
<evidence type="ECO:0000313" key="17">
    <source>
        <dbReference type="EMBL" id="GAA3618977.1"/>
    </source>
</evidence>
<dbReference type="InterPro" id="IPR015886">
    <property type="entry name" value="H2TH_FPG"/>
</dbReference>
<keyword evidence="8" id="KW-0862">Zinc</keyword>
<keyword evidence="12" id="KW-0511">Multifunctional enzyme</keyword>
<protein>
    <recommendedName>
        <fullName evidence="3">DNA-(apurinic or apyrimidinic site) lyase</fullName>
        <ecNumber evidence="3">4.2.99.18</ecNumber>
    </recommendedName>
</protein>
<evidence type="ECO:0000256" key="4">
    <source>
        <dbReference type="ARBA" id="ARBA00022723"/>
    </source>
</evidence>